<dbReference type="AlphaFoldDB" id="A0A9D2IJ90"/>
<dbReference type="GO" id="GO:0030655">
    <property type="term" value="P:beta-lactam antibiotic catabolic process"/>
    <property type="evidence" value="ECO:0007669"/>
    <property type="project" value="InterPro"/>
</dbReference>
<dbReference type="InterPro" id="IPR012338">
    <property type="entry name" value="Beta-lactam/transpept-like"/>
</dbReference>
<keyword evidence="3" id="KW-0378">Hydrolase</keyword>
<evidence type="ECO:0000256" key="1">
    <source>
        <dbReference type="SAM" id="MobiDB-lite"/>
    </source>
</evidence>
<feature type="region of interest" description="Disordered" evidence="1">
    <location>
        <begin position="55"/>
        <end position="77"/>
    </location>
</feature>
<dbReference type="Gene3D" id="3.40.710.10">
    <property type="entry name" value="DD-peptidase/beta-lactamase superfamily"/>
    <property type="match status" value="1"/>
</dbReference>
<dbReference type="InterPro" id="IPR045155">
    <property type="entry name" value="Beta-lactam_cat"/>
</dbReference>
<comment type="caution">
    <text evidence="3">The sequence shown here is derived from an EMBL/GenBank/DDBJ whole genome shotgun (WGS) entry which is preliminary data.</text>
</comment>
<feature type="domain" description="Beta-lactamase class A catalytic" evidence="2">
    <location>
        <begin position="201"/>
        <end position="315"/>
    </location>
</feature>
<reference evidence="3" key="2">
    <citation type="submission" date="2021-04" db="EMBL/GenBank/DDBJ databases">
        <authorList>
            <person name="Gilroy R."/>
        </authorList>
    </citation>
    <scope>NUCLEOTIDE SEQUENCE</scope>
    <source>
        <strain evidence="3">ChiGjej1B1-13045</strain>
    </source>
</reference>
<evidence type="ECO:0000259" key="2">
    <source>
        <dbReference type="Pfam" id="PF13354"/>
    </source>
</evidence>
<dbReference type="EMBL" id="DXCD01000022">
    <property type="protein sequence ID" value="HIZ12435.1"/>
    <property type="molecule type" value="Genomic_DNA"/>
</dbReference>
<evidence type="ECO:0000313" key="4">
    <source>
        <dbReference type="Proteomes" id="UP000824017"/>
    </source>
</evidence>
<dbReference type="GO" id="GO:0008800">
    <property type="term" value="F:beta-lactamase activity"/>
    <property type="evidence" value="ECO:0007669"/>
    <property type="project" value="InterPro"/>
</dbReference>
<sequence>MDKHVIEERREKVVKYPKRGRQSRVRAHVRKGGVLLLISMVFICAADGCVGRTAGEEQGPDGSLQGMSGYGDEASEPAAQITDTDEIPFVNILEADSAELTITWDGMTANNLSEIETIEAEIATAVDAFSAEGYSTGFLLYDLNSGGGVSYHADETYYSASTIKGPYVAWLVQAHPETADTLYGTIENTLQWSSNEDYERLITSYGYTEFNSWADGLGCQNIAITDEWYTSVNARDFAVLWSSMYDYFLSETCNTAVRDLYSGTLSSAIYETLGGQYIVYSKAGWIGEGLGTYYNVQNDAGIVMKGEDPYVLVVLSDAYGQMDLLDHLVAVLDMAHTSLTEY</sequence>
<reference evidence="3" key="1">
    <citation type="journal article" date="2021" name="PeerJ">
        <title>Extensive microbial diversity within the chicken gut microbiome revealed by metagenomics and culture.</title>
        <authorList>
            <person name="Gilroy R."/>
            <person name="Ravi A."/>
            <person name="Getino M."/>
            <person name="Pursley I."/>
            <person name="Horton D.L."/>
            <person name="Alikhan N.F."/>
            <person name="Baker D."/>
            <person name="Gharbi K."/>
            <person name="Hall N."/>
            <person name="Watson M."/>
            <person name="Adriaenssens E.M."/>
            <person name="Foster-Nyarko E."/>
            <person name="Jarju S."/>
            <person name="Secka A."/>
            <person name="Antonio M."/>
            <person name="Oren A."/>
            <person name="Chaudhuri R.R."/>
            <person name="La Ragione R."/>
            <person name="Hildebrand F."/>
            <person name="Pallen M.J."/>
        </authorList>
    </citation>
    <scope>NUCLEOTIDE SEQUENCE</scope>
    <source>
        <strain evidence="3">ChiGjej1B1-13045</strain>
    </source>
</reference>
<evidence type="ECO:0000313" key="3">
    <source>
        <dbReference type="EMBL" id="HIZ12435.1"/>
    </source>
</evidence>
<dbReference type="SUPFAM" id="SSF56601">
    <property type="entry name" value="beta-lactamase/transpeptidase-like"/>
    <property type="match status" value="1"/>
</dbReference>
<proteinExistence type="predicted"/>
<name>A0A9D2IJ90_9FIRM</name>
<dbReference type="Pfam" id="PF13354">
    <property type="entry name" value="Beta-lactamase2"/>
    <property type="match status" value="1"/>
</dbReference>
<protein>
    <submittedName>
        <fullName evidence="3">Serine hydrolase</fullName>
    </submittedName>
</protein>
<organism evidence="3 4">
    <name type="scientific">Candidatus Mediterraneibacter stercorigallinarum</name>
    <dbReference type="NCBI Taxonomy" id="2838686"/>
    <lineage>
        <taxon>Bacteria</taxon>
        <taxon>Bacillati</taxon>
        <taxon>Bacillota</taxon>
        <taxon>Clostridia</taxon>
        <taxon>Lachnospirales</taxon>
        <taxon>Lachnospiraceae</taxon>
        <taxon>Mediterraneibacter</taxon>
    </lineage>
</organism>
<accession>A0A9D2IJ90</accession>
<gene>
    <name evidence="3" type="ORF">H9817_00695</name>
</gene>
<dbReference type="Proteomes" id="UP000824017">
    <property type="component" value="Unassembled WGS sequence"/>
</dbReference>